<dbReference type="PANTHER" id="PTHR24028:SF32">
    <property type="entry name" value="CADHERIN-RELATED NEURONAL RECEPTOR VARIABLE 10-RELATED"/>
    <property type="match status" value="1"/>
</dbReference>
<dbReference type="InterPro" id="IPR002126">
    <property type="entry name" value="Cadherin-like_dom"/>
</dbReference>
<dbReference type="GO" id="GO:0009653">
    <property type="term" value="P:anatomical structure morphogenesis"/>
    <property type="evidence" value="ECO:0007669"/>
    <property type="project" value="UniProtKB-ARBA"/>
</dbReference>
<evidence type="ECO:0000256" key="11">
    <source>
        <dbReference type="PROSITE-ProRule" id="PRU00043"/>
    </source>
</evidence>
<keyword evidence="10" id="KW-0325">Glycoprotein</keyword>
<dbReference type="PROSITE" id="PS00232">
    <property type="entry name" value="CADHERIN_1"/>
    <property type="match status" value="1"/>
</dbReference>
<reference evidence="14" key="2">
    <citation type="submission" date="2025-08" db="UniProtKB">
        <authorList>
            <consortium name="Ensembl"/>
        </authorList>
    </citation>
    <scope>IDENTIFICATION</scope>
</reference>
<evidence type="ECO:0000256" key="6">
    <source>
        <dbReference type="ARBA" id="ARBA00022837"/>
    </source>
</evidence>
<evidence type="ECO:0000256" key="12">
    <source>
        <dbReference type="SAM" id="SignalP"/>
    </source>
</evidence>
<dbReference type="Ensembl" id="ENSELUT00000091798.1">
    <property type="protein sequence ID" value="ENSELUP00000090620.1"/>
    <property type="gene ID" value="ENSELUG00000035159.1"/>
</dbReference>
<feature type="signal peptide" evidence="12">
    <location>
        <begin position="1"/>
        <end position="26"/>
    </location>
</feature>
<name>A0AAY5KQR0_ESOLU</name>
<dbReference type="SMART" id="SM00112">
    <property type="entry name" value="CA"/>
    <property type="match status" value="2"/>
</dbReference>
<keyword evidence="4 12" id="KW-0732">Signal</keyword>
<keyword evidence="8" id="KW-1133">Transmembrane helix</keyword>
<dbReference type="AlphaFoldDB" id="A0AAY5KQR0"/>
<evidence type="ECO:0000313" key="14">
    <source>
        <dbReference type="Ensembl" id="ENSELUP00000090620.1"/>
    </source>
</evidence>
<dbReference type="FunFam" id="2.60.40.60:FF:000006">
    <property type="entry name" value="Protocadherin alpha 2"/>
    <property type="match status" value="1"/>
</dbReference>
<dbReference type="GO" id="GO:0007156">
    <property type="term" value="P:homophilic cell adhesion via plasma membrane adhesion molecules"/>
    <property type="evidence" value="ECO:0007669"/>
    <property type="project" value="InterPro"/>
</dbReference>
<feature type="chain" id="PRO_5044237567" description="Cadherin domain-containing protein" evidence="12">
    <location>
        <begin position="27"/>
        <end position="225"/>
    </location>
</feature>
<evidence type="ECO:0000256" key="4">
    <source>
        <dbReference type="ARBA" id="ARBA00022729"/>
    </source>
</evidence>
<dbReference type="Gene3D" id="2.60.40.60">
    <property type="entry name" value="Cadherins"/>
    <property type="match status" value="2"/>
</dbReference>
<dbReference type="InterPro" id="IPR020894">
    <property type="entry name" value="Cadherin_CS"/>
</dbReference>
<keyword evidence="15" id="KW-1185">Reference proteome</keyword>
<keyword evidence="7" id="KW-0130">Cell adhesion</keyword>
<dbReference type="Proteomes" id="UP000265140">
    <property type="component" value="Chromosome 7"/>
</dbReference>
<evidence type="ECO:0000313" key="15">
    <source>
        <dbReference type="Proteomes" id="UP000265140"/>
    </source>
</evidence>
<protein>
    <recommendedName>
        <fullName evidence="13">Cadherin domain-containing protein</fullName>
    </recommendedName>
</protein>
<keyword evidence="2" id="KW-1003">Cell membrane</keyword>
<evidence type="ECO:0000256" key="7">
    <source>
        <dbReference type="ARBA" id="ARBA00022889"/>
    </source>
</evidence>
<evidence type="ECO:0000256" key="1">
    <source>
        <dbReference type="ARBA" id="ARBA00004251"/>
    </source>
</evidence>
<dbReference type="PANTHER" id="PTHR24028">
    <property type="entry name" value="CADHERIN-87A"/>
    <property type="match status" value="1"/>
</dbReference>
<dbReference type="PROSITE" id="PS50268">
    <property type="entry name" value="CADHERIN_2"/>
    <property type="match status" value="2"/>
</dbReference>
<keyword evidence="5" id="KW-0677">Repeat</keyword>
<dbReference type="GeneTree" id="ENSGT00940000164173"/>
<proteinExistence type="predicted"/>
<dbReference type="SUPFAM" id="SSF49313">
    <property type="entry name" value="Cadherin-like"/>
    <property type="match status" value="2"/>
</dbReference>
<organism evidence="14 15">
    <name type="scientific">Esox lucius</name>
    <name type="common">Northern pike</name>
    <dbReference type="NCBI Taxonomy" id="8010"/>
    <lineage>
        <taxon>Eukaryota</taxon>
        <taxon>Metazoa</taxon>
        <taxon>Chordata</taxon>
        <taxon>Craniata</taxon>
        <taxon>Vertebrata</taxon>
        <taxon>Euteleostomi</taxon>
        <taxon>Actinopterygii</taxon>
        <taxon>Neopterygii</taxon>
        <taxon>Teleostei</taxon>
        <taxon>Protacanthopterygii</taxon>
        <taxon>Esociformes</taxon>
        <taxon>Esocidae</taxon>
        <taxon>Esox</taxon>
    </lineage>
</organism>
<dbReference type="GO" id="GO:0005886">
    <property type="term" value="C:plasma membrane"/>
    <property type="evidence" value="ECO:0007669"/>
    <property type="project" value="UniProtKB-SubCell"/>
</dbReference>
<evidence type="ECO:0000256" key="2">
    <source>
        <dbReference type="ARBA" id="ARBA00022475"/>
    </source>
</evidence>
<keyword evidence="6 11" id="KW-0106">Calcium</keyword>
<dbReference type="InterPro" id="IPR015919">
    <property type="entry name" value="Cadherin-like_sf"/>
</dbReference>
<feature type="domain" description="Cadherin" evidence="13">
    <location>
        <begin position="131"/>
        <end position="216"/>
    </location>
</feature>
<evidence type="ECO:0000259" key="13">
    <source>
        <dbReference type="PROSITE" id="PS50268"/>
    </source>
</evidence>
<evidence type="ECO:0000256" key="8">
    <source>
        <dbReference type="ARBA" id="ARBA00022989"/>
    </source>
</evidence>
<feature type="domain" description="Cadherin" evidence="13">
    <location>
        <begin position="31"/>
        <end position="130"/>
    </location>
</feature>
<keyword evidence="9" id="KW-0472">Membrane</keyword>
<dbReference type="InterPro" id="IPR013164">
    <property type="entry name" value="Cadherin_N"/>
</dbReference>
<evidence type="ECO:0000256" key="10">
    <source>
        <dbReference type="ARBA" id="ARBA00023180"/>
    </source>
</evidence>
<reference evidence="14" key="3">
    <citation type="submission" date="2025-09" db="UniProtKB">
        <authorList>
            <consortium name="Ensembl"/>
        </authorList>
    </citation>
    <scope>IDENTIFICATION</scope>
</reference>
<dbReference type="InterPro" id="IPR050174">
    <property type="entry name" value="Protocadherin/Cadherin-CA"/>
</dbReference>
<evidence type="ECO:0000256" key="3">
    <source>
        <dbReference type="ARBA" id="ARBA00022692"/>
    </source>
</evidence>
<evidence type="ECO:0000256" key="5">
    <source>
        <dbReference type="ARBA" id="ARBA00022737"/>
    </source>
</evidence>
<dbReference type="GO" id="GO:0005509">
    <property type="term" value="F:calcium ion binding"/>
    <property type="evidence" value="ECO:0007669"/>
    <property type="project" value="UniProtKB-UniRule"/>
</dbReference>
<dbReference type="Pfam" id="PF08266">
    <property type="entry name" value="Cadherin_2"/>
    <property type="match status" value="1"/>
</dbReference>
<accession>A0AAY5KQR0</accession>
<reference evidence="14 15" key="1">
    <citation type="submission" date="2020-02" db="EMBL/GenBank/DDBJ databases">
        <title>Esox lucius (northern pike) genome, fEsoLuc1, primary haplotype.</title>
        <authorList>
            <person name="Myers G."/>
            <person name="Karagic N."/>
            <person name="Meyer A."/>
            <person name="Pippel M."/>
            <person name="Reichard M."/>
            <person name="Winkler S."/>
            <person name="Tracey A."/>
            <person name="Sims Y."/>
            <person name="Howe K."/>
            <person name="Rhie A."/>
            <person name="Formenti G."/>
            <person name="Durbin R."/>
            <person name="Fedrigo O."/>
            <person name="Jarvis E.D."/>
        </authorList>
    </citation>
    <scope>NUCLEOTIDE SEQUENCE [LARGE SCALE GENOMIC DNA]</scope>
</reference>
<dbReference type="PRINTS" id="PR00205">
    <property type="entry name" value="CADHERIN"/>
</dbReference>
<comment type="subcellular location">
    <subcellularLocation>
        <location evidence="1">Cell membrane</location>
        <topology evidence="1">Single-pass type I membrane protein</topology>
    </subcellularLocation>
</comment>
<dbReference type="FunFam" id="2.60.40.60:FF:000007">
    <property type="entry name" value="Protocadherin alpha 2"/>
    <property type="match status" value="1"/>
</dbReference>
<evidence type="ECO:0000256" key="9">
    <source>
        <dbReference type="ARBA" id="ARBA00023136"/>
    </source>
</evidence>
<keyword evidence="3" id="KW-0812">Transmembrane</keyword>
<sequence length="225" mass="25150">MGFTFYCGYCWIQVLLLLCFWDLCSGQIVYSVSEEVNKGTVVGNIAKDFNLNIQELESRMFQIVSGANEKYFAVNPRTGVLFVNDRIDREELCESNVKCFLNVQAIAHNPLNVFRVEIEILDKNDNAPCFLEKSLILNISETSAVGERFLLPVAEDADVGSNAVKTYKLSPNEHFSLDLQRGGEQSVAAELLLKKALDREKEAMIKMVFTAVDGGSYGLCPTLTR</sequence>
<dbReference type="CDD" id="cd11304">
    <property type="entry name" value="Cadherin_repeat"/>
    <property type="match status" value="2"/>
</dbReference>